<proteinExistence type="predicted"/>
<dbReference type="Proteomes" id="UP000446866">
    <property type="component" value="Unassembled WGS sequence"/>
</dbReference>
<gene>
    <name evidence="3" type="ORF">D0435_13790</name>
</gene>
<organism evidence="3 4">
    <name type="scientific">Anaerotruncus colihominis</name>
    <dbReference type="NCBI Taxonomy" id="169435"/>
    <lineage>
        <taxon>Bacteria</taxon>
        <taxon>Bacillati</taxon>
        <taxon>Bacillota</taxon>
        <taxon>Clostridia</taxon>
        <taxon>Eubacteriales</taxon>
        <taxon>Oscillospiraceae</taxon>
        <taxon>Anaerotruncus</taxon>
    </lineage>
</organism>
<dbReference type="CDD" id="cd04492">
    <property type="entry name" value="YhaM_OBF_like"/>
    <property type="match status" value="1"/>
</dbReference>
<feature type="domain" description="HD" evidence="2">
    <location>
        <begin position="165"/>
        <end position="285"/>
    </location>
</feature>
<evidence type="ECO:0000256" key="1">
    <source>
        <dbReference type="ARBA" id="ARBA00022801"/>
    </source>
</evidence>
<accession>A0A845QKK0</accession>
<evidence type="ECO:0000313" key="3">
    <source>
        <dbReference type="EMBL" id="NBH62722.1"/>
    </source>
</evidence>
<dbReference type="AlphaFoldDB" id="A0A845QKK0"/>
<dbReference type="Gene3D" id="2.40.50.140">
    <property type="entry name" value="Nucleic acid-binding proteins"/>
    <property type="match status" value="1"/>
</dbReference>
<dbReference type="InterPro" id="IPR006674">
    <property type="entry name" value="HD_domain"/>
</dbReference>
<dbReference type="GO" id="GO:0016787">
    <property type="term" value="F:hydrolase activity"/>
    <property type="evidence" value="ECO:0007669"/>
    <property type="project" value="UniProtKB-KW"/>
</dbReference>
<dbReference type="GO" id="GO:0031125">
    <property type="term" value="P:rRNA 3'-end processing"/>
    <property type="evidence" value="ECO:0007669"/>
    <property type="project" value="TreeGrafter"/>
</dbReference>
<keyword evidence="4" id="KW-1185">Reference proteome</keyword>
<dbReference type="PANTHER" id="PTHR37294">
    <property type="entry name" value="3'-5' EXORIBONUCLEASE YHAM"/>
    <property type="match status" value="1"/>
</dbReference>
<dbReference type="PANTHER" id="PTHR37294:SF1">
    <property type="entry name" value="3'-5' EXORIBONUCLEASE YHAM"/>
    <property type="match status" value="1"/>
</dbReference>
<dbReference type="EMBL" id="QXWK01000032">
    <property type="protein sequence ID" value="NBH62722.1"/>
    <property type="molecule type" value="Genomic_DNA"/>
</dbReference>
<keyword evidence="1" id="KW-0378">Hydrolase</keyword>
<reference evidence="3 4" key="1">
    <citation type="submission" date="2018-08" db="EMBL/GenBank/DDBJ databases">
        <title>Murine metabolic-syndrome-specific gut microbial biobank.</title>
        <authorList>
            <person name="Liu C."/>
        </authorList>
    </citation>
    <scope>NUCLEOTIDE SEQUENCE [LARGE SCALE GENOMIC DNA]</scope>
    <source>
        <strain evidence="3 4">28</strain>
    </source>
</reference>
<dbReference type="InterPro" id="IPR050798">
    <property type="entry name" value="YhaM_exoribonuc/phosphodiest"/>
</dbReference>
<dbReference type="InterPro" id="IPR012340">
    <property type="entry name" value="NA-bd_OB-fold"/>
</dbReference>
<dbReference type="Gene3D" id="1.10.3210.10">
    <property type="entry name" value="Hypothetical protein af1432"/>
    <property type="match status" value="1"/>
</dbReference>
<dbReference type="SUPFAM" id="SSF109604">
    <property type="entry name" value="HD-domain/PDEase-like"/>
    <property type="match status" value="1"/>
</dbReference>
<evidence type="ECO:0000259" key="2">
    <source>
        <dbReference type="Pfam" id="PF01966"/>
    </source>
</evidence>
<comment type="caution">
    <text evidence="3">The sequence shown here is derived from an EMBL/GenBank/DDBJ whole genome shotgun (WGS) entry which is preliminary data.</text>
</comment>
<sequence length="325" mass="37141">MKQFYAADLKGQSEITDFFMVKSANIKVGANKKQYFDVVLGDKSGEVNGKKWEIPDDELELLSGMKEGDLIKVRAQVTEWQGQSQLRISRIRAANSEDALEISEYVKAAPEDSEEMYSYIYSVAESMEDKDLRTLCTKVLSENKERLLYYPAASKNHHAEYGGLLYHVKRMLMTGLRVCEVYINLNRDLVATGVILHDIEKLNEILSNEYGVSPGYSFEGQMLGHIVQGVKFLDRTCRDLGFSEEKTLMLEHMILAHHYEPEFGSPKKPLFPEAEVLHYLDILDARMFDMEDALRGVAPGEFSDRIWTLDNRRIYKPTEDGGTQK</sequence>
<protein>
    <submittedName>
        <fullName evidence="3">HD domain-containing protein</fullName>
    </submittedName>
</protein>
<evidence type="ECO:0000313" key="4">
    <source>
        <dbReference type="Proteomes" id="UP000446866"/>
    </source>
</evidence>
<dbReference type="SUPFAM" id="SSF50249">
    <property type="entry name" value="Nucleic acid-binding proteins"/>
    <property type="match status" value="1"/>
</dbReference>
<name>A0A845QKK0_9FIRM</name>
<dbReference type="Pfam" id="PF01966">
    <property type="entry name" value="HD"/>
    <property type="match status" value="1"/>
</dbReference>
<dbReference type="RefSeq" id="WP_160203007.1">
    <property type="nucleotide sequence ID" value="NZ_QXWK01000032.1"/>
</dbReference>